<evidence type="ECO:0000256" key="3">
    <source>
        <dbReference type="ARBA" id="ARBA00022989"/>
    </source>
</evidence>
<dbReference type="RefSeq" id="WP_305995786.1">
    <property type="nucleotide sequence ID" value="NZ_JAVALS010000003.1"/>
</dbReference>
<dbReference type="Gene3D" id="1.20.1250.20">
    <property type="entry name" value="MFS general substrate transporter like domains"/>
    <property type="match status" value="2"/>
</dbReference>
<dbReference type="Pfam" id="PF07690">
    <property type="entry name" value="MFS_1"/>
    <property type="match status" value="1"/>
</dbReference>
<dbReference type="InterPro" id="IPR036259">
    <property type="entry name" value="MFS_trans_sf"/>
</dbReference>
<dbReference type="SUPFAM" id="SSF103473">
    <property type="entry name" value="MFS general substrate transporter"/>
    <property type="match status" value="1"/>
</dbReference>
<dbReference type="EMBL" id="JAVALS010000003">
    <property type="protein sequence ID" value="MDP5226729.1"/>
    <property type="molecule type" value="Genomic_DNA"/>
</dbReference>
<evidence type="ECO:0000256" key="1">
    <source>
        <dbReference type="ARBA" id="ARBA00004651"/>
    </source>
</evidence>
<reference evidence="7 8" key="1">
    <citation type="submission" date="2023-08" db="EMBL/GenBank/DDBJ databases">
        <title>Arthrobacter horti sp. nov., isolated from forest soil.</title>
        <authorList>
            <person name="Park M."/>
        </authorList>
    </citation>
    <scope>NUCLEOTIDE SEQUENCE [LARGE SCALE GENOMIC DNA]</scope>
    <source>
        <strain evidence="7 8">YJM1</strain>
    </source>
</reference>
<evidence type="ECO:0000259" key="6">
    <source>
        <dbReference type="PROSITE" id="PS50850"/>
    </source>
</evidence>
<evidence type="ECO:0000256" key="4">
    <source>
        <dbReference type="ARBA" id="ARBA00023136"/>
    </source>
</evidence>
<comment type="caution">
    <text evidence="7">The sequence shown here is derived from an EMBL/GenBank/DDBJ whole genome shotgun (WGS) entry which is preliminary data.</text>
</comment>
<name>A0ABT9INI7_9MICC</name>
<feature type="transmembrane region" description="Helical" evidence="5">
    <location>
        <begin position="287"/>
        <end position="307"/>
    </location>
</feature>
<feature type="domain" description="Major facilitator superfamily (MFS) profile" evidence="6">
    <location>
        <begin position="25"/>
        <end position="439"/>
    </location>
</feature>
<feature type="transmembrane region" description="Helical" evidence="5">
    <location>
        <begin position="415"/>
        <end position="435"/>
    </location>
</feature>
<feature type="transmembrane region" description="Helical" evidence="5">
    <location>
        <begin position="319"/>
        <end position="338"/>
    </location>
</feature>
<organism evidence="7 8">
    <name type="scientific">Arthrobacter horti</name>
    <dbReference type="NCBI Taxonomy" id="3068273"/>
    <lineage>
        <taxon>Bacteria</taxon>
        <taxon>Bacillati</taxon>
        <taxon>Actinomycetota</taxon>
        <taxon>Actinomycetes</taxon>
        <taxon>Micrococcales</taxon>
        <taxon>Micrococcaceae</taxon>
        <taxon>Arthrobacter</taxon>
    </lineage>
</organism>
<evidence type="ECO:0000256" key="5">
    <source>
        <dbReference type="SAM" id="Phobius"/>
    </source>
</evidence>
<keyword evidence="3 5" id="KW-1133">Transmembrane helix</keyword>
<feature type="transmembrane region" description="Helical" evidence="5">
    <location>
        <begin position="375"/>
        <end position="403"/>
    </location>
</feature>
<dbReference type="PROSITE" id="PS50850">
    <property type="entry name" value="MFS"/>
    <property type="match status" value="1"/>
</dbReference>
<feature type="transmembrane region" description="Helical" evidence="5">
    <location>
        <begin position="102"/>
        <end position="127"/>
    </location>
</feature>
<sequence length="466" mass="50091">MTTTNIAATKPRGFFSRIGNKQSWIAMGLLWGLFAMNGNMRSWAIGSLQPAIVKEFNVDPTTIGLFAGFVTLAQGLFAIPIAHWSDKGGAGWRRKYRYIAVVLAYVVLTILTGVNIFTVSLLAVFILQFLQKVFSGAGEALEVTNVTEWWPVEKRGFAQGLHHTSYPWGTFIGGLIIAGMLSAFGQDQWRMVFLILPLISLPLLMMFWKFSSKKNYDKFTADTLARGQTVPVGHGGADKVPAGALKRALKNPNVMITSLIMGLALAVYTGISFWLPLYLAFVANFNLADTAALSVVFTITGGVGQILWGSVSDKLGRKLTLIVLFIWLAIALVLMQYIGLGIIALVGLQLLLGLATNGVYPVLYAMAADSIEPGAVGLAMGFNVAGQMIAAIGPIAVGAFIAAGGGFHDASGYMVGLYVMAAAMLLCAVLMFLFTRETIGWFRKRDRALVSETSCLQGPLHAGAES</sequence>
<proteinExistence type="predicted"/>
<keyword evidence="8" id="KW-1185">Reference proteome</keyword>
<dbReference type="InterPro" id="IPR011701">
    <property type="entry name" value="MFS"/>
</dbReference>
<feature type="transmembrane region" description="Helical" evidence="5">
    <location>
        <begin position="254"/>
        <end position="275"/>
    </location>
</feature>
<keyword evidence="4 5" id="KW-0472">Membrane</keyword>
<dbReference type="PANTHER" id="PTHR23508:SF10">
    <property type="entry name" value="CARBOXYLIC ACID TRANSPORTER PROTEIN HOMOLOG"/>
    <property type="match status" value="1"/>
</dbReference>
<feature type="transmembrane region" description="Helical" evidence="5">
    <location>
        <begin position="191"/>
        <end position="208"/>
    </location>
</feature>
<feature type="transmembrane region" description="Helical" evidence="5">
    <location>
        <begin position="344"/>
        <end position="363"/>
    </location>
</feature>
<protein>
    <submittedName>
        <fullName evidence="7">MFS transporter</fullName>
    </submittedName>
</protein>
<feature type="transmembrane region" description="Helical" evidence="5">
    <location>
        <begin position="23"/>
        <end position="40"/>
    </location>
</feature>
<gene>
    <name evidence="7" type="ORF">Q9R02_06145</name>
</gene>
<evidence type="ECO:0000256" key="2">
    <source>
        <dbReference type="ARBA" id="ARBA00022692"/>
    </source>
</evidence>
<feature type="transmembrane region" description="Helical" evidence="5">
    <location>
        <begin position="61"/>
        <end position="82"/>
    </location>
</feature>
<dbReference type="Proteomes" id="UP001232725">
    <property type="component" value="Unassembled WGS sequence"/>
</dbReference>
<evidence type="ECO:0000313" key="8">
    <source>
        <dbReference type="Proteomes" id="UP001232725"/>
    </source>
</evidence>
<comment type="subcellular location">
    <subcellularLocation>
        <location evidence="1">Cell membrane</location>
        <topology evidence="1">Multi-pass membrane protein</topology>
    </subcellularLocation>
</comment>
<dbReference type="PANTHER" id="PTHR23508">
    <property type="entry name" value="CARBOXYLIC ACID TRANSPORTER PROTEIN HOMOLOG"/>
    <property type="match status" value="1"/>
</dbReference>
<keyword evidence="2 5" id="KW-0812">Transmembrane</keyword>
<dbReference type="InterPro" id="IPR020846">
    <property type="entry name" value="MFS_dom"/>
</dbReference>
<evidence type="ECO:0000313" key="7">
    <source>
        <dbReference type="EMBL" id="MDP5226729.1"/>
    </source>
</evidence>
<accession>A0ABT9INI7</accession>